<evidence type="ECO:0000256" key="7">
    <source>
        <dbReference type="ARBA" id="ARBA00093797"/>
    </source>
</evidence>
<dbReference type="RefSeq" id="WP_264141416.1">
    <property type="nucleotide sequence ID" value="NZ_JAOYEY010000018.1"/>
</dbReference>
<keyword evidence="4" id="KW-0143">Chaperone</keyword>
<evidence type="ECO:0000256" key="5">
    <source>
        <dbReference type="ARBA" id="ARBA00093765"/>
    </source>
</evidence>
<accession>A0ABT3DC66</accession>
<keyword evidence="2" id="KW-0963">Cytoplasm</keyword>
<keyword evidence="9" id="KW-1185">Reference proteome</keyword>
<keyword evidence="3" id="KW-1005">Bacterial flagellum biogenesis</keyword>
<gene>
    <name evidence="8" type="ORF">OIH86_02200</name>
</gene>
<keyword evidence="8" id="KW-0282">Flagellum</keyword>
<comment type="similarity">
    <text evidence="6">Belongs to the bacillales FliT family.</text>
</comment>
<sequence length="117" mass="13746">MSTVKKVHTITEQLFQLVSEPIQKDERDKLIEQITSLLEKREDLLPDINAPFSREEQALSQQIIAWNKVISAKFTEIMQQIQQDMIQLKKTKSSNQQYINPYQSVSTSDGRFYDKRK</sequence>
<evidence type="ECO:0000256" key="3">
    <source>
        <dbReference type="ARBA" id="ARBA00022795"/>
    </source>
</evidence>
<evidence type="ECO:0000313" key="8">
    <source>
        <dbReference type="EMBL" id="MCV9884461.1"/>
    </source>
</evidence>
<name>A0ABT3DC66_9BACI</name>
<evidence type="ECO:0000256" key="2">
    <source>
        <dbReference type="ARBA" id="ARBA00022490"/>
    </source>
</evidence>
<evidence type="ECO:0000256" key="6">
    <source>
        <dbReference type="ARBA" id="ARBA00093785"/>
    </source>
</evidence>
<comment type="function">
    <text evidence="5">May act as an export chaperone for the filament capping protein FliD.</text>
</comment>
<evidence type="ECO:0000256" key="1">
    <source>
        <dbReference type="ARBA" id="ARBA00004514"/>
    </source>
</evidence>
<comment type="subcellular location">
    <subcellularLocation>
        <location evidence="1">Cytoplasm</location>
        <location evidence="1">Cytosol</location>
    </subcellularLocation>
</comment>
<comment type="caution">
    <text evidence="8">The sequence shown here is derived from an EMBL/GenBank/DDBJ whole genome shotgun (WGS) entry which is preliminary data.</text>
</comment>
<protein>
    <recommendedName>
        <fullName evidence="7">Flagellar protein FliT</fullName>
    </recommendedName>
</protein>
<evidence type="ECO:0000256" key="4">
    <source>
        <dbReference type="ARBA" id="ARBA00023186"/>
    </source>
</evidence>
<dbReference type="EMBL" id="JAOYEY010000018">
    <property type="protein sequence ID" value="MCV9884461.1"/>
    <property type="molecule type" value="Genomic_DNA"/>
</dbReference>
<evidence type="ECO:0000313" key="9">
    <source>
        <dbReference type="Proteomes" id="UP001526147"/>
    </source>
</evidence>
<dbReference type="Pfam" id="PF05400">
    <property type="entry name" value="FliT"/>
    <property type="match status" value="1"/>
</dbReference>
<keyword evidence="8" id="KW-0969">Cilium</keyword>
<organism evidence="8 9">
    <name type="scientific">Metabacillus halosaccharovorans</name>
    <dbReference type="NCBI Taxonomy" id="930124"/>
    <lineage>
        <taxon>Bacteria</taxon>
        <taxon>Bacillati</taxon>
        <taxon>Bacillota</taxon>
        <taxon>Bacilli</taxon>
        <taxon>Bacillales</taxon>
        <taxon>Bacillaceae</taxon>
        <taxon>Metabacillus</taxon>
    </lineage>
</organism>
<proteinExistence type="inferred from homology"/>
<dbReference type="Proteomes" id="UP001526147">
    <property type="component" value="Unassembled WGS sequence"/>
</dbReference>
<reference evidence="8 9" key="1">
    <citation type="submission" date="2022-10" db="EMBL/GenBank/DDBJ databases">
        <title>Draft genome assembly of moderately radiation resistant bacterium Metabacillus halosaccharovorans.</title>
        <authorList>
            <person name="Pal S."/>
            <person name="Gopinathan A."/>
        </authorList>
    </citation>
    <scope>NUCLEOTIDE SEQUENCE [LARGE SCALE GENOMIC DNA]</scope>
    <source>
        <strain evidence="8 9">VITHBRA001</strain>
    </source>
</reference>
<keyword evidence="8" id="KW-0966">Cell projection</keyword>
<dbReference type="InterPro" id="IPR008622">
    <property type="entry name" value="FliT"/>
</dbReference>